<keyword evidence="1" id="KW-0812">Transmembrane</keyword>
<evidence type="ECO:0000313" key="3">
    <source>
        <dbReference type="Proteomes" id="UP001162480"/>
    </source>
</evidence>
<name>A0AA36EWY2_OCTVU</name>
<dbReference type="Proteomes" id="UP001162480">
    <property type="component" value="Chromosome 1"/>
</dbReference>
<evidence type="ECO:0000313" key="2">
    <source>
        <dbReference type="EMBL" id="CAI9714995.1"/>
    </source>
</evidence>
<accession>A0AA36EWY2</accession>
<proteinExistence type="predicted"/>
<dbReference type="EMBL" id="OX597814">
    <property type="protein sequence ID" value="CAI9714995.1"/>
    <property type="molecule type" value="Genomic_DNA"/>
</dbReference>
<organism evidence="2 3">
    <name type="scientific">Octopus vulgaris</name>
    <name type="common">Common octopus</name>
    <dbReference type="NCBI Taxonomy" id="6645"/>
    <lineage>
        <taxon>Eukaryota</taxon>
        <taxon>Metazoa</taxon>
        <taxon>Spiralia</taxon>
        <taxon>Lophotrochozoa</taxon>
        <taxon>Mollusca</taxon>
        <taxon>Cephalopoda</taxon>
        <taxon>Coleoidea</taxon>
        <taxon>Octopodiformes</taxon>
        <taxon>Octopoda</taxon>
        <taxon>Incirrata</taxon>
        <taxon>Octopodidae</taxon>
        <taxon>Octopus</taxon>
    </lineage>
</organism>
<feature type="transmembrane region" description="Helical" evidence="1">
    <location>
        <begin position="54"/>
        <end position="74"/>
    </location>
</feature>
<dbReference type="AlphaFoldDB" id="A0AA36EWY2"/>
<protein>
    <submittedName>
        <fullName evidence="2">Uncharacterized protein</fullName>
    </submittedName>
</protein>
<gene>
    <name evidence="2" type="ORF">OCTVUL_1B013850</name>
</gene>
<sequence>MTVCPFLIEEHKSYTSFSPPKSVLDSRETTPSLFKPNYTRSIRKAGSFYSVDDFFLFLIYIAITTGIHYNKVAVQQHTRKHVRYINEECVIISVSESEIRHLASTSFGQRSDTCGTSKCCFIRY</sequence>
<keyword evidence="1" id="KW-1133">Transmembrane helix</keyword>
<reference evidence="2" key="1">
    <citation type="submission" date="2023-08" db="EMBL/GenBank/DDBJ databases">
        <authorList>
            <person name="Alioto T."/>
            <person name="Alioto T."/>
            <person name="Gomez Garrido J."/>
        </authorList>
    </citation>
    <scope>NUCLEOTIDE SEQUENCE</scope>
</reference>
<keyword evidence="1" id="KW-0472">Membrane</keyword>
<keyword evidence="3" id="KW-1185">Reference proteome</keyword>
<evidence type="ECO:0000256" key="1">
    <source>
        <dbReference type="SAM" id="Phobius"/>
    </source>
</evidence>